<dbReference type="EMBL" id="AP013062">
    <property type="protein sequence ID" value="BAO94020.1"/>
    <property type="molecule type" value="Genomic_DNA"/>
</dbReference>
<accession>A0A060PRD3</accession>
<organism evidence="1 2">
    <name type="scientific">Caballeronia insecticola</name>
    <dbReference type="NCBI Taxonomy" id="758793"/>
    <lineage>
        <taxon>Bacteria</taxon>
        <taxon>Pseudomonadati</taxon>
        <taxon>Pseudomonadota</taxon>
        <taxon>Betaproteobacteria</taxon>
        <taxon>Burkholderiales</taxon>
        <taxon>Burkholderiaceae</taxon>
        <taxon>Caballeronia</taxon>
    </lineage>
</organism>
<evidence type="ECO:0000313" key="2">
    <source>
        <dbReference type="Proteomes" id="UP000013966"/>
    </source>
</evidence>
<reference evidence="1 2" key="2">
    <citation type="journal article" date="2018" name="Int. J. Syst. Evol. Microbiol.">
        <title>Burkholderia insecticola sp. nov., a gut symbiotic bacterium of the bean bug Riptortus pedestris.</title>
        <authorList>
            <person name="Takeshita K."/>
            <person name="Tamaki H."/>
            <person name="Ohbayashi T."/>
            <person name="Meng X.-Y."/>
            <person name="Sone T."/>
            <person name="Mitani Y."/>
            <person name="Peeters C."/>
            <person name="Kikuchi Y."/>
            <person name="Vandamme P."/>
        </authorList>
    </citation>
    <scope>NUCLEOTIDE SEQUENCE [LARGE SCALE GENOMIC DNA]</scope>
    <source>
        <strain evidence="1">RPE64</strain>
        <plasmid evidence="1 2">p2</plasmid>
    </source>
</reference>
<dbReference type="AlphaFoldDB" id="A0A060PRD3"/>
<dbReference type="Proteomes" id="UP000013966">
    <property type="component" value="Plasmid p2"/>
</dbReference>
<keyword evidence="2" id="KW-1185">Reference proteome</keyword>
<reference evidence="1 2" key="1">
    <citation type="journal article" date="2013" name="Genome Announc.">
        <title>Complete Genome Sequence of Burkholderia sp. Strain RPE64, Bacterial Symbiont of the Bean Bug Riptortus pedestris.</title>
        <authorList>
            <person name="Shibata T.F."/>
            <person name="Maeda T."/>
            <person name="Nikoh N."/>
            <person name="Yamaguchi K."/>
            <person name="Oshima K."/>
            <person name="Hattori M."/>
            <person name="Nishiyama T."/>
            <person name="Hasebe M."/>
            <person name="Fukatsu T."/>
            <person name="Kikuchi Y."/>
            <person name="Shigenobu S."/>
        </authorList>
    </citation>
    <scope>NUCLEOTIDE SEQUENCE [LARGE SCALE GENOMIC DNA]</scope>
    <source>
        <plasmid evidence="1 2">p2</plasmid>
    </source>
</reference>
<geneLocation type="plasmid" evidence="1 2">
    <name>p2</name>
</geneLocation>
<dbReference type="KEGG" id="buo:BRPE64_ECDS01380"/>
<gene>
    <name evidence="1" type="ORF">BRPE64_ECDS01380</name>
</gene>
<keyword evidence="1" id="KW-0614">Plasmid</keyword>
<protein>
    <submittedName>
        <fullName evidence="1">Uncharacterized protein</fullName>
    </submittedName>
</protein>
<name>A0A060PRD3_9BURK</name>
<evidence type="ECO:0000313" key="1">
    <source>
        <dbReference type="EMBL" id="BAO94020.1"/>
    </source>
</evidence>
<proteinExistence type="predicted"/>
<dbReference type="HOGENOM" id="CLU_2647540_0_0_4"/>
<sequence>MSAELASVLFSSAGHPGSRNLCIGRACRRERAGSILLRALDAMVDAMVGHFPVRRHSARFASFRLGLAGVSSKALV</sequence>